<evidence type="ECO:0000259" key="1">
    <source>
        <dbReference type="Pfam" id="PF00248"/>
    </source>
</evidence>
<dbReference type="PIRSF" id="PIRSF000097">
    <property type="entry name" value="AKR"/>
    <property type="match status" value="1"/>
</dbReference>
<reference evidence="2 3" key="1">
    <citation type="submission" date="2022-10" db="EMBL/GenBank/DDBJ databases">
        <title>Comparative genomics and taxonomic characterization of three novel marine species of genus Reichenbachiella exhibiting antioxidant and polysaccharide degradation activities.</title>
        <authorList>
            <person name="Muhammad N."/>
            <person name="Lee Y.-J."/>
            <person name="Ko J."/>
            <person name="Kim S.-G."/>
        </authorList>
    </citation>
    <scope>NUCLEOTIDE SEQUENCE [LARGE SCALE GENOMIC DNA]</scope>
    <source>
        <strain evidence="2 3">ABR2-5</strain>
    </source>
</reference>
<dbReference type="InterPro" id="IPR023210">
    <property type="entry name" value="NADP_OxRdtase_dom"/>
</dbReference>
<protein>
    <submittedName>
        <fullName evidence="2">Aldo/keto reductase</fullName>
    </submittedName>
</protein>
<dbReference type="PANTHER" id="PTHR11732">
    <property type="entry name" value="ALDO/KETO REDUCTASE"/>
    <property type="match status" value="1"/>
</dbReference>
<evidence type="ECO:0000313" key="2">
    <source>
        <dbReference type="EMBL" id="MCV9387060.1"/>
    </source>
</evidence>
<keyword evidence="3" id="KW-1185">Reference proteome</keyword>
<proteinExistence type="predicted"/>
<dbReference type="Proteomes" id="UP001300692">
    <property type="component" value="Unassembled WGS sequence"/>
</dbReference>
<dbReference type="PROSITE" id="PS00062">
    <property type="entry name" value="ALDOKETO_REDUCTASE_2"/>
    <property type="match status" value="1"/>
</dbReference>
<dbReference type="PRINTS" id="PR00069">
    <property type="entry name" value="ALDKETRDTASE"/>
</dbReference>
<comment type="caution">
    <text evidence="2">The sequence shown here is derived from an EMBL/GenBank/DDBJ whole genome shotgun (WGS) entry which is preliminary data.</text>
</comment>
<gene>
    <name evidence="2" type="ORF">N7U62_10325</name>
</gene>
<accession>A0ABT3CU98</accession>
<dbReference type="PROSITE" id="PS00063">
    <property type="entry name" value="ALDOKETO_REDUCTASE_3"/>
    <property type="match status" value="1"/>
</dbReference>
<dbReference type="InterPro" id="IPR020471">
    <property type="entry name" value="AKR"/>
</dbReference>
<dbReference type="SUPFAM" id="SSF51430">
    <property type="entry name" value="NAD(P)-linked oxidoreductase"/>
    <property type="match status" value="1"/>
</dbReference>
<organism evidence="2 3">
    <name type="scientific">Reichenbachiella ulvae</name>
    <dbReference type="NCBI Taxonomy" id="2980104"/>
    <lineage>
        <taxon>Bacteria</taxon>
        <taxon>Pseudomonadati</taxon>
        <taxon>Bacteroidota</taxon>
        <taxon>Cytophagia</taxon>
        <taxon>Cytophagales</taxon>
        <taxon>Reichenbachiellaceae</taxon>
        <taxon>Reichenbachiella</taxon>
    </lineage>
</organism>
<dbReference type="Gene3D" id="3.20.20.100">
    <property type="entry name" value="NADP-dependent oxidoreductase domain"/>
    <property type="match status" value="1"/>
</dbReference>
<evidence type="ECO:0000313" key="3">
    <source>
        <dbReference type="Proteomes" id="UP001300692"/>
    </source>
</evidence>
<dbReference type="Pfam" id="PF00248">
    <property type="entry name" value="Aldo_ket_red"/>
    <property type="match status" value="1"/>
</dbReference>
<dbReference type="RefSeq" id="WP_264137887.1">
    <property type="nucleotide sequence ID" value="NZ_JAOYOD010000001.1"/>
</dbReference>
<dbReference type="PROSITE" id="PS00798">
    <property type="entry name" value="ALDOKETO_REDUCTASE_1"/>
    <property type="match status" value="1"/>
</dbReference>
<dbReference type="EMBL" id="JAOYOD010000001">
    <property type="protein sequence ID" value="MCV9387060.1"/>
    <property type="molecule type" value="Genomic_DNA"/>
</dbReference>
<dbReference type="InterPro" id="IPR036812">
    <property type="entry name" value="NAD(P)_OxRdtase_dom_sf"/>
</dbReference>
<name>A0ABT3CU98_9BACT</name>
<sequence length="318" mass="36325">MMRHYPLKNGDQFPALGLGTWKSEKGEAYDAIREAIRLGYRHFDCAYIYNNQKEIGQALADAMKAGEVTRKELWITSKLWNTHHRAEDVIVELKHTLASLQLQHLDLYLIHWPVAQKKGVLFPKSKDDLIDLSQLTLEETWGGMEECVLAGLTKHIGVSNFSKKKIKGIQKVAKIPVEFNQIEVHPYLQQNELLKFCQKENIIVTAYAPLGPPERASLYQNHEKPFLAENPVIHEIAKTHQCSFAQVLLAWGIQRGTSVIPKSSNPVRLKENLNAAQISLSEEEMNQINALDSGYRYESGKWITLPNSSYTYENLWDE</sequence>
<feature type="domain" description="NADP-dependent oxidoreductase" evidence="1">
    <location>
        <begin position="16"/>
        <end position="292"/>
    </location>
</feature>
<dbReference type="InterPro" id="IPR018170">
    <property type="entry name" value="Aldo/ket_reductase_CS"/>
</dbReference>